<evidence type="ECO:0000256" key="6">
    <source>
        <dbReference type="ARBA" id="ARBA00022679"/>
    </source>
</evidence>
<dbReference type="InterPro" id="IPR003378">
    <property type="entry name" value="Fringe-like_glycosylTrfase"/>
</dbReference>
<evidence type="ECO:0000313" key="14">
    <source>
        <dbReference type="EMBL" id="USW56273.1"/>
    </source>
</evidence>
<evidence type="ECO:0000256" key="1">
    <source>
        <dbReference type="ARBA" id="ARBA00004606"/>
    </source>
</evidence>
<dbReference type="OrthoDB" id="414175at2759"/>
<dbReference type="GO" id="GO:0016020">
    <property type="term" value="C:membrane"/>
    <property type="evidence" value="ECO:0007669"/>
    <property type="project" value="UniProtKB-SubCell"/>
</dbReference>
<evidence type="ECO:0000256" key="8">
    <source>
        <dbReference type="ARBA" id="ARBA00022741"/>
    </source>
</evidence>
<dbReference type="PANTHER" id="PTHR23033">
    <property type="entry name" value="BETA1,3-GALACTOSYLTRANSFERASE"/>
    <property type="match status" value="1"/>
</dbReference>
<accession>A0A9Q9AZV2</accession>
<feature type="transmembrane region" description="Helical" evidence="12">
    <location>
        <begin position="21"/>
        <end position="40"/>
    </location>
</feature>
<dbReference type="InterPro" id="IPR026050">
    <property type="entry name" value="C1GALT1/C1GALT1_chp1"/>
</dbReference>
<gene>
    <name evidence="14" type="ORF">Slin15195_G095920</name>
</gene>
<evidence type="ECO:0000259" key="13">
    <source>
        <dbReference type="Pfam" id="PF02434"/>
    </source>
</evidence>
<evidence type="ECO:0000256" key="10">
    <source>
        <dbReference type="ARBA" id="ARBA00022989"/>
    </source>
</evidence>
<feature type="domain" description="Fringe-like glycosyltransferase" evidence="13">
    <location>
        <begin position="213"/>
        <end position="283"/>
    </location>
</feature>
<proteinExistence type="inferred from homology"/>
<evidence type="ECO:0000256" key="5">
    <source>
        <dbReference type="ARBA" id="ARBA00022676"/>
    </source>
</evidence>
<dbReference type="Proteomes" id="UP001056384">
    <property type="component" value="Chromosome 8"/>
</dbReference>
<organism evidence="14 15">
    <name type="scientific">Septoria linicola</name>
    <dbReference type="NCBI Taxonomy" id="215465"/>
    <lineage>
        <taxon>Eukaryota</taxon>
        <taxon>Fungi</taxon>
        <taxon>Dikarya</taxon>
        <taxon>Ascomycota</taxon>
        <taxon>Pezizomycotina</taxon>
        <taxon>Dothideomycetes</taxon>
        <taxon>Dothideomycetidae</taxon>
        <taxon>Mycosphaerellales</taxon>
        <taxon>Mycosphaerellaceae</taxon>
        <taxon>Septoria</taxon>
    </lineage>
</organism>
<keyword evidence="11 12" id="KW-0472">Membrane</keyword>
<evidence type="ECO:0000256" key="11">
    <source>
        <dbReference type="ARBA" id="ARBA00023136"/>
    </source>
</evidence>
<dbReference type="GO" id="GO:0016263">
    <property type="term" value="F:glycoprotein-N-acetylgalactosamine 3-beta-galactosyltransferase activity"/>
    <property type="evidence" value="ECO:0007669"/>
    <property type="project" value="UniProtKB-EC"/>
</dbReference>
<dbReference type="GO" id="GO:0000166">
    <property type="term" value="F:nucleotide binding"/>
    <property type="evidence" value="ECO:0007669"/>
    <property type="project" value="UniProtKB-KW"/>
</dbReference>
<dbReference type="AlphaFoldDB" id="A0A9Q9AZV2"/>
<evidence type="ECO:0000256" key="7">
    <source>
        <dbReference type="ARBA" id="ARBA00022692"/>
    </source>
</evidence>
<keyword evidence="8" id="KW-0547">Nucleotide-binding</keyword>
<dbReference type="EMBL" id="CP099425">
    <property type="protein sequence ID" value="USW56273.1"/>
    <property type="molecule type" value="Genomic_DNA"/>
</dbReference>
<name>A0A9Q9AZV2_9PEZI</name>
<evidence type="ECO:0000256" key="3">
    <source>
        <dbReference type="ARBA" id="ARBA00006462"/>
    </source>
</evidence>
<dbReference type="Pfam" id="PF02434">
    <property type="entry name" value="Fringe"/>
    <property type="match status" value="1"/>
</dbReference>
<keyword evidence="10 12" id="KW-1133">Transmembrane helix</keyword>
<evidence type="ECO:0000256" key="2">
    <source>
        <dbReference type="ARBA" id="ARBA00004922"/>
    </source>
</evidence>
<protein>
    <recommendedName>
        <fullName evidence="4">N-acetylgalactosaminide beta-1,3-galactosyltransferase</fullName>
        <ecNumber evidence="4">2.4.1.122</ecNumber>
    </recommendedName>
</protein>
<evidence type="ECO:0000313" key="15">
    <source>
        <dbReference type="Proteomes" id="UP001056384"/>
    </source>
</evidence>
<evidence type="ECO:0000256" key="4">
    <source>
        <dbReference type="ARBA" id="ARBA00012557"/>
    </source>
</evidence>
<evidence type="ECO:0000256" key="9">
    <source>
        <dbReference type="ARBA" id="ARBA00022968"/>
    </source>
</evidence>
<evidence type="ECO:0000256" key="12">
    <source>
        <dbReference type="SAM" id="Phobius"/>
    </source>
</evidence>
<comment type="pathway">
    <text evidence="2">Protein modification; protein glycosylation.</text>
</comment>
<reference evidence="14" key="1">
    <citation type="submission" date="2022-06" db="EMBL/GenBank/DDBJ databases">
        <title>Complete genome sequences of two strains of the flax pathogen Septoria linicola.</title>
        <authorList>
            <person name="Lapalu N."/>
            <person name="Simon A."/>
            <person name="Demenou B."/>
            <person name="Paumier D."/>
            <person name="Guillot M.-P."/>
            <person name="Gout L."/>
            <person name="Valade R."/>
        </authorList>
    </citation>
    <scope>NUCLEOTIDE SEQUENCE</scope>
    <source>
        <strain evidence="14">SE15195</strain>
    </source>
</reference>
<comment type="similarity">
    <text evidence="3">Belongs to the glycosyltransferase 31 family. Beta3-Gal-T subfamily.</text>
</comment>
<keyword evidence="5" id="KW-0328">Glycosyltransferase</keyword>
<dbReference type="EC" id="2.4.1.122" evidence="4"/>
<sequence length="568" mass="64536">MEKFASVVASSRGFPLPFSRWAALLLVAATAIFVVAGTWYTRGDTSFDAYRNAYLNPQPSVEEAIAHTEVKELLVDHSHDPPPPIDVTSGNYTWDDCLRLPGADKILVILKTGATAIYDRLPIHLESTLKCIPNYMIISDLEQTIGTTKIHDVLKLVTQPTRETHHDFDLYHNISYYHATGQDASKLDSGAAWSLDKWKFLPMIHKAWDVAQTDYNNTIDWFVMMEADTSLSWLNLIQYLAPLDPKKPQYIGSPAMLVADQSSFAHGGSGVIMSRTALEKVQKARKTFSEGHEGSEAMSIQAYDKKWEQHTEKVCCGDAVLAHAFTAVGIPVTNARPMIQGDTPLSLPFEPVKTMEISPGKHVKVSDDSLWCKTPITFHHVNGEQVDELYRFEQSWAERYGWNTSYYYRDIFTTFLEPHVTSGQERGDWDNQSDWIKVELDDKDGVTISGPEIKLAKTEEQDALDEVTADSVDEPKKCRIACEKRGEPYSWKDAECVQWKWSTGKCYMDFKIRFGEAISQETVTKNNATWTSGWVRERIWKYKDGQADCESLYGKPKLWDRTKKEIER</sequence>
<comment type="subcellular location">
    <subcellularLocation>
        <location evidence="1">Membrane</location>
        <topology evidence="1">Single-pass type II membrane protein</topology>
    </subcellularLocation>
</comment>
<keyword evidence="15" id="KW-1185">Reference proteome</keyword>
<keyword evidence="6" id="KW-0808">Transferase</keyword>
<dbReference type="Gene3D" id="3.90.550.50">
    <property type="match status" value="1"/>
</dbReference>
<keyword evidence="7 12" id="KW-0812">Transmembrane</keyword>
<keyword evidence="9" id="KW-0735">Signal-anchor</keyword>
<dbReference type="PANTHER" id="PTHR23033:SF47">
    <property type="entry name" value="APPLE DOMAIN-CONTAINING PROTEIN-RELATED"/>
    <property type="match status" value="1"/>
</dbReference>